<feature type="transmembrane region" description="Helical" evidence="1">
    <location>
        <begin position="275"/>
        <end position="295"/>
    </location>
</feature>
<dbReference type="EMBL" id="UHIC01000001">
    <property type="protein sequence ID" value="SUO95236.1"/>
    <property type="molecule type" value="Genomic_DNA"/>
</dbReference>
<feature type="domain" description="TtsA-like Glycoside hydrolase family 108" evidence="2">
    <location>
        <begin position="59"/>
        <end position="143"/>
    </location>
</feature>
<gene>
    <name evidence="4" type="ORF">NCTC13337_01171</name>
</gene>
<evidence type="ECO:0000313" key="4">
    <source>
        <dbReference type="EMBL" id="SUO95236.1"/>
    </source>
</evidence>
<dbReference type="AlphaFoldDB" id="A0A380MT45"/>
<sequence length="297" mass="32800">MVIIAIVQFRDFNKLQPHFGGAFFMRIYVKVSPRLPVFGRAFFIFSGWFMKENYQKALGWVLQAEGGYSNHPKDPGGATNFGITQRTYDAWQQHHGLPTRSVKLIEKHDVDQIYREQYANPIRFDELPSGLDYAMFDFAVNSGVSRAVKTLQAFLGVEADGIIGVKTLEALKKQNSCLLATQLCDERLAFMKRLKTWDTFGKGWTSRVTNVQIIALSMCKGVTPKAEQKPADGGAYGEEKWSAAINDAIRNPTAAGAIAAQAGGILSVFSGNSPIHWAIAALLLIGGLTLIVKLVRQ</sequence>
<keyword evidence="1" id="KW-0812">Transmembrane</keyword>
<keyword evidence="1" id="KW-0472">Membrane</keyword>
<accession>A0A380MT45</accession>
<proteinExistence type="predicted"/>
<evidence type="ECO:0000256" key="1">
    <source>
        <dbReference type="SAM" id="Phobius"/>
    </source>
</evidence>
<dbReference type="Pfam" id="PF05838">
    <property type="entry name" value="Glyco_hydro_108"/>
    <property type="match status" value="1"/>
</dbReference>
<dbReference type="InterPro" id="IPR023346">
    <property type="entry name" value="Lysozyme-like_dom_sf"/>
</dbReference>
<name>A0A380MT45_9GAMM</name>
<dbReference type="OrthoDB" id="9815229at2"/>
<keyword evidence="1" id="KW-1133">Transmembrane helix</keyword>
<feature type="domain" description="Peptidoglycan binding" evidence="3">
    <location>
        <begin position="146"/>
        <end position="208"/>
    </location>
</feature>
<protein>
    <submittedName>
        <fullName evidence="4">Predicted lysozyme (DUF847)</fullName>
    </submittedName>
</protein>
<evidence type="ECO:0000259" key="2">
    <source>
        <dbReference type="Pfam" id="PF05838"/>
    </source>
</evidence>
<dbReference type="Gene3D" id="1.20.141.10">
    <property type="entry name" value="Chitosanase, subunit A, domain 1"/>
    <property type="match status" value="1"/>
</dbReference>
<dbReference type="Proteomes" id="UP000254601">
    <property type="component" value="Unassembled WGS sequence"/>
</dbReference>
<keyword evidence="5" id="KW-1185">Reference proteome</keyword>
<dbReference type="CDD" id="cd13926">
    <property type="entry name" value="N-acetylmuramidase_GH108"/>
    <property type="match status" value="1"/>
</dbReference>
<evidence type="ECO:0000259" key="3">
    <source>
        <dbReference type="Pfam" id="PF09374"/>
    </source>
</evidence>
<evidence type="ECO:0000313" key="5">
    <source>
        <dbReference type="Proteomes" id="UP000254601"/>
    </source>
</evidence>
<dbReference type="Pfam" id="PF09374">
    <property type="entry name" value="PG_binding_3"/>
    <property type="match status" value="1"/>
</dbReference>
<dbReference type="InterPro" id="IPR018537">
    <property type="entry name" value="Peptidoglycan-bd_3"/>
</dbReference>
<dbReference type="InterPro" id="IPR008565">
    <property type="entry name" value="TtsA-like_GH18_dom"/>
</dbReference>
<dbReference type="SUPFAM" id="SSF53955">
    <property type="entry name" value="Lysozyme-like"/>
    <property type="match status" value="1"/>
</dbReference>
<organism evidence="4 5">
    <name type="scientific">Suttonella ornithocola</name>
    <dbReference type="NCBI Taxonomy" id="279832"/>
    <lineage>
        <taxon>Bacteria</taxon>
        <taxon>Pseudomonadati</taxon>
        <taxon>Pseudomonadota</taxon>
        <taxon>Gammaproteobacteria</taxon>
        <taxon>Cardiobacteriales</taxon>
        <taxon>Cardiobacteriaceae</taxon>
        <taxon>Suttonella</taxon>
    </lineage>
</organism>
<reference evidence="4 5" key="1">
    <citation type="submission" date="2018-06" db="EMBL/GenBank/DDBJ databases">
        <authorList>
            <consortium name="Pathogen Informatics"/>
            <person name="Doyle S."/>
        </authorList>
    </citation>
    <scope>NUCLEOTIDE SEQUENCE [LARGE SCALE GENOMIC DNA]</scope>
    <source>
        <strain evidence="4 5">NCTC13337</strain>
    </source>
</reference>